<keyword evidence="4" id="KW-1015">Disulfide bond</keyword>
<evidence type="ECO:0000256" key="3">
    <source>
        <dbReference type="ARBA" id="ARBA00022801"/>
    </source>
</evidence>
<accession>A0AAD6IFK3</accession>
<sequence length="152" mass="17066">MGLEDRFTWQDLDDSTVQLADKLNPGNATADTFDISDYHKRCGMFLHHGLSDAPVSPDTSIYYYDQASSAVEPQGIEMNNLYCLFLIPEMDDDGLAENGTAPNEHAATKWENDATADEILRQHPICRYLDQAKYNCKGNQNDAGSWTCSMLY</sequence>
<reference evidence="5" key="2">
    <citation type="submission" date="2023-01" db="EMBL/GenBank/DDBJ databases">
        <authorList>
            <person name="Petersen C."/>
        </authorList>
    </citation>
    <scope>NUCLEOTIDE SEQUENCE</scope>
    <source>
        <strain evidence="5">IBT 15450</strain>
    </source>
</reference>
<gene>
    <name evidence="5" type="ORF">N7460_006360</name>
</gene>
<evidence type="ECO:0000256" key="2">
    <source>
        <dbReference type="ARBA" id="ARBA00022729"/>
    </source>
</evidence>
<keyword evidence="3" id="KW-0378">Hydrolase</keyword>
<dbReference type="PANTHER" id="PTHR33938">
    <property type="entry name" value="FERULOYL ESTERASE B-RELATED"/>
    <property type="match status" value="1"/>
</dbReference>
<reference evidence="5" key="1">
    <citation type="journal article" date="2023" name="IMA Fungus">
        <title>Comparative genomic study of the Penicillium genus elucidates a diverse pangenome and 15 lateral gene transfer events.</title>
        <authorList>
            <person name="Petersen C."/>
            <person name="Sorensen T."/>
            <person name="Nielsen M.R."/>
            <person name="Sondergaard T.E."/>
            <person name="Sorensen J.L."/>
            <person name="Fitzpatrick D.A."/>
            <person name="Frisvad J.C."/>
            <person name="Nielsen K.L."/>
        </authorList>
    </citation>
    <scope>NUCLEOTIDE SEQUENCE</scope>
    <source>
        <strain evidence="5">IBT 15450</strain>
    </source>
</reference>
<comment type="caution">
    <text evidence="5">The sequence shown here is derived from an EMBL/GenBank/DDBJ whole genome shotgun (WGS) entry which is preliminary data.</text>
</comment>
<proteinExistence type="predicted"/>
<organism evidence="5 6">
    <name type="scientific">Penicillium canescens</name>
    <dbReference type="NCBI Taxonomy" id="5083"/>
    <lineage>
        <taxon>Eukaryota</taxon>
        <taxon>Fungi</taxon>
        <taxon>Dikarya</taxon>
        <taxon>Ascomycota</taxon>
        <taxon>Pezizomycotina</taxon>
        <taxon>Eurotiomycetes</taxon>
        <taxon>Eurotiomycetidae</taxon>
        <taxon>Eurotiales</taxon>
        <taxon>Aspergillaceae</taxon>
        <taxon>Penicillium</taxon>
    </lineage>
</organism>
<evidence type="ECO:0000256" key="4">
    <source>
        <dbReference type="ARBA" id="ARBA00023157"/>
    </source>
</evidence>
<dbReference type="InterPro" id="IPR011118">
    <property type="entry name" value="Tannase/feruloyl_esterase"/>
</dbReference>
<dbReference type="PANTHER" id="PTHR33938:SF2">
    <property type="entry name" value="CARBOXYLIC ESTER HYDROLASE"/>
    <property type="match status" value="1"/>
</dbReference>
<evidence type="ECO:0000256" key="1">
    <source>
        <dbReference type="ARBA" id="ARBA00022487"/>
    </source>
</evidence>
<evidence type="ECO:0000313" key="5">
    <source>
        <dbReference type="EMBL" id="KAJ6045005.1"/>
    </source>
</evidence>
<dbReference type="GO" id="GO:0052689">
    <property type="term" value="F:carboxylic ester hydrolase activity"/>
    <property type="evidence" value="ECO:0007669"/>
    <property type="project" value="UniProtKB-KW"/>
</dbReference>
<evidence type="ECO:0000313" key="6">
    <source>
        <dbReference type="Proteomes" id="UP001219568"/>
    </source>
</evidence>
<protein>
    <submittedName>
        <fullName evidence="5">Tannase and feruloyl esterase</fullName>
    </submittedName>
</protein>
<dbReference type="AlphaFoldDB" id="A0AAD6IFK3"/>
<keyword evidence="1" id="KW-0719">Serine esterase</keyword>
<dbReference type="EMBL" id="JAQJZL010000004">
    <property type="protein sequence ID" value="KAJ6045005.1"/>
    <property type="molecule type" value="Genomic_DNA"/>
</dbReference>
<dbReference type="Proteomes" id="UP001219568">
    <property type="component" value="Unassembled WGS sequence"/>
</dbReference>
<keyword evidence="6" id="KW-1185">Reference proteome</keyword>
<keyword evidence="2" id="KW-0732">Signal</keyword>
<name>A0AAD6IFK3_PENCN</name>